<dbReference type="Pfam" id="PF00534">
    <property type="entry name" value="Glycos_transf_1"/>
    <property type="match status" value="1"/>
</dbReference>
<dbReference type="InterPro" id="IPR050194">
    <property type="entry name" value="Glycosyltransferase_grp1"/>
</dbReference>
<dbReference type="InterPro" id="IPR001296">
    <property type="entry name" value="Glyco_trans_1"/>
</dbReference>
<dbReference type="PANTHER" id="PTHR45947">
    <property type="entry name" value="SULFOQUINOVOSYL TRANSFERASE SQD2"/>
    <property type="match status" value="1"/>
</dbReference>
<dbReference type="RefSeq" id="WP_013655210.1">
    <property type="nucleotide sequence ID" value="NC_015275.1"/>
</dbReference>
<dbReference type="Proteomes" id="UP000008467">
    <property type="component" value="Chromosome"/>
</dbReference>
<organism evidence="3 4">
    <name type="scientific">Cellulosilyticum lentocellum (strain ATCC 49066 / DSM 5427 / NCIMB 11756 / RHM5)</name>
    <name type="common">Clostridium lentocellum</name>
    <dbReference type="NCBI Taxonomy" id="642492"/>
    <lineage>
        <taxon>Bacteria</taxon>
        <taxon>Bacillati</taxon>
        <taxon>Bacillota</taxon>
        <taxon>Clostridia</taxon>
        <taxon>Lachnospirales</taxon>
        <taxon>Cellulosilyticaceae</taxon>
        <taxon>Cellulosilyticum</taxon>
    </lineage>
</organism>
<evidence type="ECO:0000313" key="4">
    <source>
        <dbReference type="Proteomes" id="UP000008467"/>
    </source>
</evidence>
<dbReference type="GO" id="GO:0016758">
    <property type="term" value="F:hexosyltransferase activity"/>
    <property type="evidence" value="ECO:0007669"/>
    <property type="project" value="TreeGrafter"/>
</dbReference>
<keyword evidence="3" id="KW-0808">Transferase</keyword>
<evidence type="ECO:0000259" key="1">
    <source>
        <dbReference type="Pfam" id="PF00534"/>
    </source>
</evidence>
<proteinExistence type="predicted"/>
<dbReference type="KEGG" id="cle:Clole_0152"/>
<dbReference type="PANTHER" id="PTHR45947:SF3">
    <property type="entry name" value="SULFOQUINOVOSYL TRANSFERASE SQD2"/>
    <property type="match status" value="1"/>
</dbReference>
<dbReference type="STRING" id="642492.Clole_0152"/>
<keyword evidence="4" id="KW-1185">Reference proteome</keyword>
<dbReference type="InterPro" id="IPR028098">
    <property type="entry name" value="Glyco_trans_4-like_N"/>
</dbReference>
<protein>
    <submittedName>
        <fullName evidence="3">Glycosyl transferase group 1</fullName>
    </submittedName>
</protein>
<name>F2JHW5_CELLD</name>
<dbReference type="SUPFAM" id="SSF53756">
    <property type="entry name" value="UDP-Glycosyltransferase/glycogen phosphorylase"/>
    <property type="match status" value="1"/>
</dbReference>
<feature type="domain" description="Glycosyl transferase family 1" evidence="1">
    <location>
        <begin position="197"/>
        <end position="354"/>
    </location>
</feature>
<dbReference type="Pfam" id="PF13439">
    <property type="entry name" value="Glyco_transf_4"/>
    <property type="match status" value="1"/>
</dbReference>
<accession>F2JHW5</accession>
<feature type="domain" description="Glycosyltransferase subfamily 4-like N-terminal" evidence="2">
    <location>
        <begin position="14"/>
        <end position="181"/>
    </location>
</feature>
<evidence type="ECO:0000259" key="2">
    <source>
        <dbReference type="Pfam" id="PF13439"/>
    </source>
</evidence>
<gene>
    <name evidence="3" type="ordered locus">Clole_0152</name>
</gene>
<dbReference type="eggNOG" id="COG0438">
    <property type="taxonomic scope" value="Bacteria"/>
</dbReference>
<dbReference type="Gene3D" id="3.40.50.2000">
    <property type="entry name" value="Glycogen Phosphorylase B"/>
    <property type="match status" value="2"/>
</dbReference>
<dbReference type="EMBL" id="CP002582">
    <property type="protein sequence ID" value="ADZ81909.1"/>
    <property type="molecule type" value="Genomic_DNA"/>
</dbReference>
<reference evidence="3 4" key="1">
    <citation type="journal article" date="2011" name="J. Bacteriol.">
        <title>Complete genome sequence of the cellulose-degrading bacterium Cellulosilyticum lentocellum.</title>
        <authorList>
            <consortium name="US DOE Joint Genome Institute"/>
            <person name="Miller D.A."/>
            <person name="Suen G."/>
            <person name="Bruce D."/>
            <person name="Copeland A."/>
            <person name="Cheng J.F."/>
            <person name="Detter C."/>
            <person name="Goodwin L.A."/>
            <person name="Han C.S."/>
            <person name="Hauser L.J."/>
            <person name="Land M.L."/>
            <person name="Lapidus A."/>
            <person name="Lucas S."/>
            <person name="Meincke L."/>
            <person name="Pitluck S."/>
            <person name="Tapia R."/>
            <person name="Teshima H."/>
            <person name="Woyke T."/>
            <person name="Fox B.G."/>
            <person name="Angert E.R."/>
            <person name="Currie C.R."/>
        </authorList>
    </citation>
    <scope>NUCLEOTIDE SEQUENCE [LARGE SCALE GENOMIC DNA]</scope>
    <source>
        <strain evidence="4">ATCC 49066 / DSM 5427 / NCIMB 11756 / RHM5</strain>
    </source>
</reference>
<sequence>MKILLTTDAFAPIVNGVVTSVMTLYTQLKLRGHDVRILALAHEGCSRQEGDVYMIRSFSVNIYPDARATVNYKSRMVSEIIKWGPDIIHSQTEFCSFLFARKIAKKLDIPIIHTYHTLYQDYTSYFTKHENLGKKAVIIFSRRILKTVDTVVVPTNKTKGILEAYHIEPPIEVIPNGIDFTRFKKTLTQEEKNALQGTLNIPRGHKVIVTVGRVGKEKNLDEVMLNMKALIEQRKNISLVIVGNGPYRLELEKMAEQLGIRDSVVFAGMIDQMEIYKYYKLGDIFVSGSTSETQGLTYIEALINEVPIVCRKDDCLKALLKEGYNGYTYETSEEFIHIINDLLDHPDKYNEIKAHTAESVQAYSSEIFGKRIEALYEKVIANKEQGYVEQHDDNHTAIVS</sequence>
<evidence type="ECO:0000313" key="3">
    <source>
        <dbReference type="EMBL" id="ADZ81909.1"/>
    </source>
</evidence>
<dbReference type="HOGENOM" id="CLU_009583_2_0_9"/>
<dbReference type="AlphaFoldDB" id="F2JHW5"/>